<dbReference type="GO" id="GO:0097063">
    <property type="term" value="F:cadmium ion sensor activity"/>
    <property type="evidence" value="ECO:0007669"/>
    <property type="project" value="TreeGrafter"/>
</dbReference>
<sequence>MMVPNLAEVASLIGDESRAAMLLCLLGGKALPAAELARAARVTPQTASSHLAKLEAGGLVVHESYGRHRYYRLSNAEVGLALESLNAVAAPKPIRSLRESDQARALRYARTCYDHLAGKVGVALTDRMLESGLIQEDGRDFVVPTDGIRWFREFGLDFDALRRGRRHFARQCLDWSERRHHLAGALGAAMANRLVELNWVKRIPQGRAVVVTEIGRTGLERELRLTF</sequence>
<dbReference type="InterPro" id="IPR052543">
    <property type="entry name" value="HTH_Metal-responsive_Reg"/>
</dbReference>
<dbReference type="PANTHER" id="PTHR39168:SF1">
    <property type="entry name" value="TRANSCRIPTIONAL REGULATORY PROTEIN"/>
    <property type="match status" value="1"/>
</dbReference>
<evidence type="ECO:0000313" key="2">
    <source>
        <dbReference type="EMBL" id="NMP21268.1"/>
    </source>
</evidence>
<dbReference type="GO" id="GO:0046686">
    <property type="term" value="P:response to cadmium ion"/>
    <property type="evidence" value="ECO:0007669"/>
    <property type="project" value="TreeGrafter"/>
</dbReference>
<comment type="caution">
    <text evidence="2">The sequence shown here is derived from an EMBL/GenBank/DDBJ whole genome shotgun (WGS) entry which is preliminary data.</text>
</comment>
<name>A0A7Y0L1D3_9FIRM</name>
<dbReference type="GO" id="GO:0003700">
    <property type="term" value="F:DNA-binding transcription factor activity"/>
    <property type="evidence" value="ECO:0007669"/>
    <property type="project" value="InterPro"/>
</dbReference>
<dbReference type="Gene3D" id="1.10.10.10">
    <property type="entry name" value="Winged helix-like DNA-binding domain superfamily/Winged helix DNA-binding domain"/>
    <property type="match status" value="1"/>
</dbReference>
<dbReference type="EMBL" id="JABBVZ010000005">
    <property type="protein sequence ID" value="NMP21268.1"/>
    <property type="molecule type" value="Genomic_DNA"/>
</dbReference>
<gene>
    <name evidence="2" type="ORF">HIJ39_02705</name>
</gene>
<dbReference type="SMART" id="SM00418">
    <property type="entry name" value="HTH_ARSR"/>
    <property type="match status" value="1"/>
</dbReference>
<dbReference type="GO" id="GO:0003677">
    <property type="term" value="F:DNA binding"/>
    <property type="evidence" value="ECO:0007669"/>
    <property type="project" value="TreeGrafter"/>
</dbReference>
<dbReference type="SUPFAM" id="SSF46785">
    <property type="entry name" value="Winged helix' DNA-binding domain"/>
    <property type="match status" value="1"/>
</dbReference>
<feature type="domain" description="HTH arsR-type" evidence="1">
    <location>
        <begin position="1"/>
        <end position="93"/>
    </location>
</feature>
<dbReference type="Pfam" id="PF12840">
    <property type="entry name" value="HTH_20"/>
    <property type="match status" value="1"/>
</dbReference>
<dbReference type="InterPro" id="IPR036388">
    <property type="entry name" value="WH-like_DNA-bd_sf"/>
</dbReference>
<dbReference type="GO" id="GO:0032791">
    <property type="term" value="F:lead ion binding"/>
    <property type="evidence" value="ECO:0007669"/>
    <property type="project" value="TreeGrafter"/>
</dbReference>
<dbReference type="PRINTS" id="PR00778">
    <property type="entry name" value="HTHARSR"/>
</dbReference>
<dbReference type="GO" id="GO:0010288">
    <property type="term" value="P:response to lead ion"/>
    <property type="evidence" value="ECO:0007669"/>
    <property type="project" value="TreeGrafter"/>
</dbReference>
<dbReference type="CDD" id="cd00090">
    <property type="entry name" value="HTH_ARSR"/>
    <property type="match status" value="1"/>
</dbReference>
<dbReference type="RefSeq" id="WP_169096437.1">
    <property type="nucleotide sequence ID" value="NZ_JABBVZ010000005.1"/>
</dbReference>
<dbReference type="PANTHER" id="PTHR39168">
    <property type="entry name" value="TRANSCRIPTIONAL REGULATOR-RELATED"/>
    <property type="match status" value="1"/>
</dbReference>
<accession>A0A7Y0L1D3</accession>
<evidence type="ECO:0000313" key="3">
    <source>
        <dbReference type="Proteomes" id="UP000533476"/>
    </source>
</evidence>
<dbReference type="PROSITE" id="PS50987">
    <property type="entry name" value="HTH_ARSR_2"/>
    <property type="match status" value="1"/>
</dbReference>
<dbReference type="AlphaFoldDB" id="A0A7Y0L1D3"/>
<dbReference type="InterPro" id="IPR011991">
    <property type="entry name" value="ArsR-like_HTH"/>
</dbReference>
<evidence type="ECO:0000259" key="1">
    <source>
        <dbReference type="PROSITE" id="PS50987"/>
    </source>
</evidence>
<protein>
    <submittedName>
        <fullName evidence="2">Winged helix-turn-helix transcriptional regulator</fullName>
    </submittedName>
</protein>
<dbReference type="InterPro" id="IPR036390">
    <property type="entry name" value="WH_DNA-bd_sf"/>
</dbReference>
<reference evidence="2 3" key="1">
    <citation type="submission" date="2020-04" db="EMBL/GenBank/DDBJ databases">
        <authorList>
            <person name="Zhang R."/>
            <person name="Schippers A."/>
        </authorList>
    </citation>
    <scope>NUCLEOTIDE SEQUENCE [LARGE SCALE GENOMIC DNA]</scope>
    <source>
        <strain evidence="2 3">DSM 109850</strain>
    </source>
</reference>
<dbReference type="Proteomes" id="UP000533476">
    <property type="component" value="Unassembled WGS sequence"/>
</dbReference>
<keyword evidence="3" id="KW-1185">Reference proteome</keyword>
<dbReference type="InterPro" id="IPR001845">
    <property type="entry name" value="HTH_ArsR_DNA-bd_dom"/>
</dbReference>
<proteinExistence type="predicted"/>
<organism evidence="2 3">
    <name type="scientific">Sulfobacillus harzensis</name>
    <dbReference type="NCBI Taxonomy" id="2729629"/>
    <lineage>
        <taxon>Bacteria</taxon>
        <taxon>Bacillati</taxon>
        <taxon>Bacillota</taxon>
        <taxon>Clostridia</taxon>
        <taxon>Eubacteriales</taxon>
        <taxon>Clostridiales Family XVII. Incertae Sedis</taxon>
        <taxon>Sulfobacillus</taxon>
    </lineage>
</organism>